<evidence type="ECO:0000256" key="2">
    <source>
        <dbReference type="ARBA" id="ARBA00022670"/>
    </source>
</evidence>
<proteinExistence type="inferred from homology"/>
<evidence type="ECO:0000256" key="1">
    <source>
        <dbReference type="ARBA" id="ARBA00007447"/>
    </source>
</evidence>
<dbReference type="SUPFAM" id="SSF50630">
    <property type="entry name" value="Acid proteases"/>
    <property type="match status" value="1"/>
</dbReference>
<feature type="domain" description="Peptidase A1" evidence="7">
    <location>
        <begin position="1"/>
        <end position="302"/>
    </location>
</feature>
<dbReference type="PROSITE" id="PS00141">
    <property type="entry name" value="ASP_PROTEASE"/>
    <property type="match status" value="1"/>
</dbReference>
<dbReference type="PANTHER" id="PTHR47966:SF65">
    <property type="entry name" value="ASPARTIC-TYPE ENDOPEPTIDASE"/>
    <property type="match status" value="1"/>
</dbReference>
<gene>
    <name evidence="8" type="ORF">CDD80_1912</name>
</gene>
<keyword evidence="2 6" id="KW-0645">Protease</keyword>
<dbReference type="InterPro" id="IPR021109">
    <property type="entry name" value="Peptidase_aspartic_dom_sf"/>
</dbReference>
<protein>
    <recommendedName>
        <fullName evidence="7">Peptidase A1 domain-containing protein</fullName>
    </recommendedName>
</protein>
<evidence type="ECO:0000256" key="4">
    <source>
        <dbReference type="ARBA" id="ARBA00022750"/>
    </source>
</evidence>
<dbReference type="CDD" id="cd05474">
    <property type="entry name" value="SAP_like"/>
    <property type="match status" value="1"/>
</dbReference>
<dbReference type="InterPro" id="IPR033876">
    <property type="entry name" value="SAP-like"/>
</dbReference>
<accession>A0A2C5Z9Z6</accession>
<dbReference type="Gene3D" id="2.40.70.10">
    <property type="entry name" value="Acid Proteases"/>
    <property type="match status" value="2"/>
</dbReference>
<keyword evidence="4 6" id="KW-0064">Aspartyl protease</keyword>
<dbReference type="GO" id="GO:0006508">
    <property type="term" value="P:proteolysis"/>
    <property type="evidence" value="ECO:0007669"/>
    <property type="project" value="UniProtKB-KW"/>
</dbReference>
<dbReference type="OrthoDB" id="771136at2759"/>
<keyword evidence="9" id="KW-1185">Reference proteome</keyword>
<dbReference type="GO" id="GO:0004190">
    <property type="term" value="F:aspartic-type endopeptidase activity"/>
    <property type="evidence" value="ECO:0007669"/>
    <property type="project" value="UniProtKB-KW"/>
</dbReference>
<keyword evidence="3" id="KW-0732">Signal</keyword>
<dbReference type="Pfam" id="PF00026">
    <property type="entry name" value="Asp"/>
    <property type="match status" value="1"/>
</dbReference>
<dbReference type="AlphaFoldDB" id="A0A2C5Z9Z6"/>
<dbReference type="PROSITE" id="PS51767">
    <property type="entry name" value="PEPTIDASE_A1"/>
    <property type="match status" value="1"/>
</dbReference>
<evidence type="ECO:0000256" key="6">
    <source>
        <dbReference type="RuleBase" id="RU000454"/>
    </source>
</evidence>
<evidence type="ECO:0000256" key="5">
    <source>
        <dbReference type="ARBA" id="ARBA00022801"/>
    </source>
</evidence>
<organism evidence="8 9">
    <name type="scientific">Ophiocordyceps camponoti-rufipedis</name>
    <dbReference type="NCBI Taxonomy" id="2004952"/>
    <lineage>
        <taxon>Eukaryota</taxon>
        <taxon>Fungi</taxon>
        <taxon>Dikarya</taxon>
        <taxon>Ascomycota</taxon>
        <taxon>Pezizomycotina</taxon>
        <taxon>Sordariomycetes</taxon>
        <taxon>Hypocreomycetidae</taxon>
        <taxon>Hypocreales</taxon>
        <taxon>Ophiocordycipitaceae</taxon>
        <taxon>Ophiocordyceps</taxon>
    </lineage>
</organism>
<dbReference type="InterPro" id="IPR001461">
    <property type="entry name" value="Aspartic_peptidase_A1"/>
</dbReference>
<evidence type="ECO:0000256" key="3">
    <source>
        <dbReference type="ARBA" id="ARBA00022729"/>
    </source>
</evidence>
<dbReference type="PANTHER" id="PTHR47966">
    <property type="entry name" value="BETA-SITE APP-CLEAVING ENZYME, ISOFORM A-RELATED"/>
    <property type="match status" value="1"/>
</dbReference>
<dbReference type="Proteomes" id="UP000226431">
    <property type="component" value="Unassembled WGS sequence"/>
</dbReference>
<dbReference type="PRINTS" id="PR00792">
    <property type="entry name" value="PEPSIN"/>
</dbReference>
<name>A0A2C5Z9Z6_9HYPO</name>
<evidence type="ECO:0000259" key="7">
    <source>
        <dbReference type="PROSITE" id="PS51767"/>
    </source>
</evidence>
<dbReference type="EMBL" id="NJES01000186">
    <property type="protein sequence ID" value="PHH75981.1"/>
    <property type="molecule type" value="Genomic_DNA"/>
</dbReference>
<dbReference type="InterPro" id="IPR001969">
    <property type="entry name" value="Aspartic_peptidase_AS"/>
</dbReference>
<reference evidence="8 9" key="1">
    <citation type="submission" date="2017-06" db="EMBL/GenBank/DDBJ databases">
        <title>Ant-infecting Ophiocordyceps genomes reveal a high diversity of potential behavioral manipulation genes and a possible major role for enterotoxins.</title>
        <authorList>
            <person name="De Bekker C."/>
            <person name="Evans H.C."/>
            <person name="Brachmann A."/>
            <person name="Hughes D.P."/>
        </authorList>
    </citation>
    <scope>NUCLEOTIDE SEQUENCE [LARGE SCALE GENOMIC DNA]</scope>
    <source>
        <strain evidence="8 9">Map16</strain>
    </source>
</reference>
<sequence length="354" mass="37385">MVNPKASSSYHLLQPGGFNISYLDRKHVSGDYFTDTLTIGGRSLRNQQLGLALDSTRATGIMGLGFSANVAAESPYPVVVDSMVAQGLIDAPAFSLYLNALSAKAGSILFGAIDTQKFYNRLATLPLIAMQSPSSSPASASTVTAFNVRLRSFSADGVRLQSDALSAILDSGSTICLLPASLAQSLHRKYRVVSDQAFPAPLVDCAYRDSTTKTFDFDFGPVTIRVPIREMIIDAFGPDLQQAFRSPEVASLFAGWSSVCVFGIGSTSDYGVVSDSFALLGDTFIRSAYILYDLANRQVGMAQARLDSTTSNIVDIAKDAKQIPSDAGVAQDSAASAGPIPALIALIVAGLLLL</sequence>
<evidence type="ECO:0000313" key="9">
    <source>
        <dbReference type="Proteomes" id="UP000226431"/>
    </source>
</evidence>
<dbReference type="InterPro" id="IPR033121">
    <property type="entry name" value="PEPTIDASE_A1"/>
</dbReference>
<dbReference type="STRING" id="2004952.A0A2C5Z9Z6"/>
<comment type="similarity">
    <text evidence="1 6">Belongs to the peptidase A1 family.</text>
</comment>
<comment type="caution">
    <text evidence="8">The sequence shown here is derived from an EMBL/GenBank/DDBJ whole genome shotgun (WGS) entry which is preliminary data.</text>
</comment>
<keyword evidence="5 6" id="KW-0378">Hydrolase</keyword>
<evidence type="ECO:0000313" key="8">
    <source>
        <dbReference type="EMBL" id="PHH75981.1"/>
    </source>
</evidence>